<dbReference type="PANTHER" id="PTHR23294">
    <property type="entry name" value="ET TRANSLATION PRODUCT-RELATED"/>
    <property type="match status" value="1"/>
</dbReference>
<comment type="caution">
    <text evidence="7">The sequence shown here is derived from an EMBL/GenBank/DDBJ whole genome shotgun (WGS) entry which is preliminary data.</text>
</comment>
<feature type="transmembrane region" description="Helical" evidence="6">
    <location>
        <begin position="141"/>
        <end position="160"/>
    </location>
</feature>
<evidence type="ECO:0000313" key="7">
    <source>
        <dbReference type="EMBL" id="CAB3398154.1"/>
    </source>
</evidence>
<feature type="transmembrane region" description="Helical" evidence="6">
    <location>
        <begin position="104"/>
        <end position="120"/>
    </location>
</feature>
<evidence type="ECO:0000256" key="3">
    <source>
        <dbReference type="ARBA" id="ARBA00022692"/>
    </source>
</evidence>
<organism evidence="7 8">
    <name type="scientific">Caenorhabditis bovis</name>
    <dbReference type="NCBI Taxonomy" id="2654633"/>
    <lineage>
        <taxon>Eukaryota</taxon>
        <taxon>Metazoa</taxon>
        <taxon>Ecdysozoa</taxon>
        <taxon>Nematoda</taxon>
        <taxon>Chromadorea</taxon>
        <taxon>Rhabditida</taxon>
        <taxon>Rhabditina</taxon>
        <taxon>Rhabditomorpha</taxon>
        <taxon>Rhabditoidea</taxon>
        <taxon>Rhabditidae</taxon>
        <taxon>Peloderinae</taxon>
        <taxon>Caenorhabditis</taxon>
    </lineage>
</organism>
<feature type="transmembrane region" description="Helical" evidence="6">
    <location>
        <begin position="79"/>
        <end position="98"/>
    </location>
</feature>
<feature type="transmembrane region" description="Helical" evidence="6">
    <location>
        <begin position="370"/>
        <end position="388"/>
    </location>
</feature>
<feature type="transmembrane region" description="Helical" evidence="6">
    <location>
        <begin position="172"/>
        <end position="194"/>
    </location>
</feature>
<feature type="transmembrane region" description="Helical" evidence="6">
    <location>
        <begin position="263"/>
        <end position="283"/>
    </location>
</feature>
<comment type="subcellular location">
    <subcellularLocation>
        <location evidence="1">Membrane</location>
        <topology evidence="1">Multi-pass membrane protein</topology>
    </subcellularLocation>
</comment>
<evidence type="ECO:0000256" key="1">
    <source>
        <dbReference type="ARBA" id="ARBA00004141"/>
    </source>
</evidence>
<gene>
    <name evidence="7" type="ORF">CBOVIS_LOCUS1465</name>
</gene>
<proteinExistence type="inferred from homology"/>
<accession>A0A8S1E9B6</accession>
<dbReference type="SUPFAM" id="SSF103473">
    <property type="entry name" value="MFS general substrate transporter"/>
    <property type="match status" value="1"/>
</dbReference>
<protein>
    <recommendedName>
        <fullName evidence="9">MFS transporter</fullName>
    </recommendedName>
</protein>
<dbReference type="EMBL" id="CADEPM010000001">
    <property type="protein sequence ID" value="CAB3398154.1"/>
    <property type="molecule type" value="Genomic_DNA"/>
</dbReference>
<evidence type="ECO:0000256" key="6">
    <source>
        <dbReference type="SAM" id="Phobius"/>
    </source>
</evidence>
<reference evidence="7 8" key="1">
    <citation type="submission" date="2020-04" db="EMBL/GenBank/DDBJ databases">
        <authorList>
            <person name="Laetsch R D."/>
            <person name="Stevens L."/>
            <person name="Kumar S."/>
            <person name="Blaxter L. M."/>
        </authorList>
    </citation>
    <scope>NUCLEOTIDE SEQUENCE [LARGE SCALE GENOMIC DNA]</scope>
</reference>
<sequence>MSSTSKAFINIHQLGFVFFFNFFSFFTLSSLTQTLVEELSKSQNISKHAGYFCGFLIYLIFSLGHIVATPIVDYITPKWSIVSGIFGYALYELSFLIINEPFMYFTAAMAGFSGSLLWTGQFDYLAQNCQPNTLDKNSSTLWGLTQISLIFGGIYLLIIYRFAPGDSYDMSLIRFILLSFLACTIISFIIAVFLEKPAYKAEKYNVPYFQHLTEIGKVSLHRNLLLLLFTFLYTGFELSFFSVVYPTMISFTTALGNNRDLNAISVVCVGIGSITGCALLSIMGERVRAFGRKNMVLLGFIVHISSFILIFFSFPDDSPLSVTNEIGYISPQPVVVILIGILLGIGDTIFNMQCYTIISDIYEHVNRIEAFAVYRFYQSIASCIAMFYSSYFSLKYHMVILAFFSIASVVTFFQIRVPNSIQKTQSSQLEIVS</sequence>
<dbReference type="Gene3D" id="1.20.1250.20">
    <property type="entry name" value="MFS general substrate transporter like domains"/>
    <property type="match status" value="2"/>
</dbReference>
<feature type="transmembrane region" description="Helical" evidence="6">
    <location>
        <begin position="394"/>
        <end position="413"/>
    </location>
</feature>
<dbReference type="Pfam" id="PF05978">
    <property type="entry name" value="UNC-93"/>
    <property type="match status" value="1"/>
</dbReference>
<feature type="transmembrane region" description="Helical" evidence="6">
    <location>
        <begin position="334"/>
        <end position="358"/>
    </location>
</feature>
<keyword evidence="8" id="KW-1185">Reference proteome</keyword>
<feature type="transmembrane region" description="Helical" evidence="6">
    <location>
        <begin position="295"/>
        <end position="314"/>
    </location>
</feature>
<feature type="transmembrane region" description="Helical" evidence="6">
    <location>
        <begin position="224"/>
        <end position="243"/>
    </location>
</feature>
<feature type="transmembrane region" description="Helical" evidence="6">
    <location>
        <begin position="7"/>
        <end position="28"/>
    </location>
</feature>
<feature type="transmembrane region" description="Helical" evidence="6">
    <location>
        <begin position="48"/>
        <end position="67"/>
    </location>
</feature>
<evidence type="ECO:0000256" key="4">
    <source>
        <dbReference type="ARBA" id="ARBA00022989"/>
    </source>
</evidence>
<keyword evidence="4 6" id="KW-1133">Transmembrane helix</keyword>
<dbReference type="InterPro" id="IPR051617">
    <property type="entry name" value="UNC-93-like_regulator"/>
</dbReference>
<dbReference type="Proteomes" id="UP000494206">
    <property type="component" value="Unassembled WGS sequence"/>
</dbReference>
<dbReference type="OrthoDB" id="196103at2759"/>
<evidence type="ECO:0008006" key="9">
    <source>
        <dbReference type="Google" id="ProtNLM"/>
    </source>
</evidence>
<dbReference type="InterPro" id="IPR010291">
    <property type="entry name" value="Ion_channel_UNC-93"/>
</dbReference>
<evidence type="ECO:0000256" key="2">
    <source>
        <dbReference type="ARBA" id="ARBA00009172"/>
    </source>
</evidence>
<dbReference type="GO" id="GO:0016020">
    <property type="term" value="C:membrane"/>
    <property type="evidence" value="ECO:0007669"/>
    <property type="project" value="UniProtKB-SubCell"/>
</dbReference>
<dbReference type="InterPro" id="IPR036259">
    <property type="entry name" value="MFS_trans_sf"/>
</dbReference>
<evidence type="ECO:0000256" key="5">
    <source>
        <dbReference type="ARBA" id="ARBA00023136"/>
    </source>
</evidence>
<comment type="similarity">
    <text evidence="2">Belongs to the unc-93 family.</text>
</comment>
<dbReference type="AlphaFoldDB" id="A0A8S1E9B6"/>
<keyword evidence="3 6" id="KW-0812">Transmembrane</keyword>
<keyword evidence="5 6" id="KW-0472">Membrane</keyword>
<dbReference type="PANTHER" id="PTHR23294:SF3">
    <property type="entry name" value="UNC93-LIKE PROTEIN MFSD11"/>
    <property type="match status" value="1"/>
</dbReference>
<name>A0A8S1E9B6_9PELO</name>
<evidence type="ECO:0000313" key="8">
    <source>
        <dbReference type="Proteomes" id="UP000494206"/>
    </source>
</evidence>